<feature type="transmembrane region" description="Helical" evidence="5">
    <location>
        <begin position="281"/>
        <end position="305"/>
    </location>
</feature>
<dbReference type="EMBL" id="JAPWTK010000202">
    <property type="protein sequence ID" value="KAJ8945929.1"/>
    <property type="molecule type" value="Genomic_DNA"/>
</dbReference>
<gene>
    <name evidence="7" type="ORF">NQ318_016757</name>
</gene>
<evidence type="ECO:0000256" key="3">
    <source>
        <dbReference type="ARBA" id="ARBA00022989"/>
    </source>
</evidence>
<dbReference type="GO" id="GO:0015179">
    <property type="term" value="F:L-amino acid transmembrane transporter activity"/>
    <property type="evidence" value="ECO:0007669"/>
    <property type="project" value="TreeGrafter"/>
</dbReference>
<feature type="transmembrane region" description="Helical" evidence="5">
    <location>
        <begin position="325"/>
        <end position="347"/>
    </location>
</feature>
<dbReference type="InterPro" id="IPR013057">
    <property type="entry name" value="AA_transpt_TM"/>
</dbReference>
<dbReference type="PANTHER" id="PTHR22950:SF154">
    <property type="entry name" value="PROTON-COUPLED AMINO ACID TRANSPORTER-LIKE PROTEIN PATHETIC"/>
    <property type="match status" value="1"/>
</dbReference>
<proteinExistence type="predicted"/>
<feature type="transmembrane region" description="Helical" evidence="5">
    <location>
        <begin position="46"/>
        <end position="67"/>
    </location>
</feature>
<dbReference type="PANTHER" id="PTHR22950">
    <property type="entry name" value="AMINO ACID TRANSPORTER"/>
    <property type="match status" value="1"/>
</dbReference>
<evidence type="ECO:0000313" key="8">
    <source>
        <dbReference type="Proteomes" id="UP001162162"/>
    </source>
</evidence>
<evidence type="ECO:0000313" key="7">
    <source>
        <dbReference type="EMBL" id="KAJ8945929.1"/>
    </source>
</evidence>
<feature type="domain" description="Amino acid transporter transmembrane" evidence="6">
    <location>
        <begin position="11"/>
        <end position="386"/>
    </location>
</feature>
<feature type="transmembrane region" description="Helical" evidence="5">
    <location>
        <begin position="164"/>
        <end position="186"/>
    </location>
</feature>
<keyword evidence="2 5" id="KW-0812">Transmembrane</keyword>
<organism evidence="7 8">
    <name type="scientific">Aromia moschata</name>
    <dbReference type="NCBI Taxonomy" id="1265417"/>
    <lineage>
        <taxon>Eukaryota</taxon>
        <taxon>Metazoa</taxon>
        <taxon>Ecdysozoa</taxon>
        <taxon>Arthropoda</taxon>
        <taxon>Hexapoda</taxon>
        <taxon>Insecta</taxon>
        <taxon>Pterygota</taxon>
        <taxon>Neoptera</taxon>
        <taxon>Endopterygota</taxon>
        <taxon>Coleoptera</taxon>
        <taxon>Polyphaga</taxon>
        <taxon>Cucujiformia</taxon>
        <taxon>Chrysomeloidea</taxon>
        <taxon>Cerambycidae</taxon>
        <taxon>Cerambycinae</taxon>
        <taxon>Callichromatini</taxon>
        <taxon>Aromia</taxon>
    </lineage>
</organism>
<comment type="caution">
    <text evidence="7">The sequence shown here is derived from an EMBL/GenBank/DDBJ whole genome shotgun (WGS) entry which is preliminary data.</text>
</comment>
<feature type="transmembrane region" description="Helical" evidence="5">
    <location>
        <begin position="21"/>
        <end position="40"/>
    </location>
</feature>
<evidence type="ECO:0000256" key="4">
    <source>
        <dbReference type="ARBA" id="ARBA00023136"/>
    </source>
</evidence>
<dbReference type="Pfam" id="PF01490">
    <property type="entry name" value="Aa_trans"/>
    <property type="match status" value="1"/>
</dbReference>
<name>A0AAV8Y6Q4_9CUCU</name>
<feature type="transmembrane region" description="Helical" evidence="5">
    <location>
        <begin position="206"/>
        <end position="224"/>
    </location>
</feature>
<comment type="subcellular location">
    <subcellularLocation>
        <location evidence="1">Membrane</location>
        <topology evidence="1">Multi-pass membrane protein</topology>
    </subcellularLocation>
</comment>
<feature type="transmembrane region" description="Helical" evidence="5">
    <location>
        <begin position="367"/>
        <end position="386"/>
    </location>
</feature>
<protein>
    <recommendedName>
        <fullName evidence="6">Amino acid transporter transmembrane domain-containing protein</fullName>
    </recommendedName>
</protein>
<dbReference type="GO" id="GO:0005774">
    <property type="term" value="C:vacuolar membrane"/>
    <property type="evidence" value="ECO:0007669"/>
    <property type="project" value="TreeGrafter"/>
</dbReference>
<feature type="transmembrane region" description="Helical" evidence="5">
    <location>
        <begin position="236"/>
        <end position="261"/>
    </location>
</feature>
<evidence type="ECO:0000256" key="2">
    <source>
        <dbReference type="ARBA" id="ARBA00022692"/>
    </source>
</evidence>
<keyword evidence="4 5" id="KW-0472">Membrane</keyword>
<evidence type="ECO:0000256" key="5">
    <source>
        <dbReference type="SAM" id="Phobius"/>
    </source>
</evidence>
<sequence length="404" mass="45369">MNMEGRYLSDFETLIHIFKSVFGTGILSMPAAFYASGLFLGLAGTIVVSFICTHCAYILVVCAHELYERTERTEMTFAEVAEESCLLGPEWGKKFAKPARLIVEVGIFIAYFTTCSCYSVIIASNFEYIIFSYLGHQIEIRIILAAMIGPFILLEYIPNLKSLVPVMLTANILMLIGIGITFYYLVIDLPPLSERVAFQHITKWPTFISITIFAVEAIGVVMPLENHMKIPEHIIGWFGVLVQGFTLVTVIYAIVGFFGYFKYGSDVKGSITLNLPGEEHATKAVNIIISMAVFCTFGIQFYVCIEIAWNGIKHRYEKHKLLAEYVLRTVMAPSAFPSSGLLVPVGIEIVTFWERGFGFCYWKVFKNIVVVIAALIALIFGSLYAIEDIIELYVLVYEEDPKNI</sequence>
<accession>A0AAV8Y6Q4</accession>
<feature type="transmembrane region" description="Helical" evidence="5">
    <location>
        <begin position="101"/>
        <end position="126"/>
    </location>
</feature>
<keyword evidence="8" id="KW-1185">Reference proteome</keyword>
<feature type="transmembrane region" description="Helical" evidence="5">
    <location>
        <begin position="138"/>
        <end position="157"/>
    </location>
</feature>
<keyword evidence="3 5" id="KW-1133">Transmembrane helix</keyword>
<dbReference type="Proteomes" id="UP001162162">
    <property type="component" value="Unassembled WGS sequence"/>
</dbReference>
<evidence type="ECO:0000259" key="6">
    <source>
        <dbReference type="Pfam" id="PF01490"/>
    </source>
</evidence>
<reference evidence="7" key="1">
    <citation type="journal article" date="2023" name="Insect Mol. Biol.">
        <title>Genome sequencing provides insights into the evolution of gene families encoding plant cell wall-degrading enzymes in longhorned beetles.</title>
        <authorList>
            <person name="Shin N.R."/>
            <person name="Okamura Y."/>
            <person name="Kirsch R."/>
            <person name="Pauchet Y."/>
        </authorList>
    </citation>
    <scope>NUCLEOTIDE SEQUENCE</scope>
    <source>
        <strain evidence="7">AMC_N1</strain>
    </source>
</reference>
<dbReference type="AlphaFoldDB" id="A0AAV8Y6Q4"/>
<evidence type="ECO:0000256" key="1">
    <source>
        <dbReference type="ARBA" id="ARBA00004141"/>
    </source>
</evidence>